<comment type="subcellular location">
    <subcellularLocation>
        <location evidence="6">Mitochondrion</location>
    </subcellularLocation>
</comment>
<keyword evidence="6" id="KW-0520">NAD</keyword>
<feature type="domain" description="Aldehyde dehydrogenase" evidence="7">
    <location>
        <begin position="109"/>
        <end position="561"/>
    </location>
</feature>
<gene>
    <name evidence="8" type="ORF">Gasu_47430</name>
</gene>
<organism evidence="8 9">
    <name type="scientific">Galdieria sulphuraria</name>
    <name type="common">Red alga</name>
    <dbReference type="NCBI Taxonomy" id="130081"/>
    <lineage>
        <taxon>Eukaryota</taxon>
        <taxon>Rhodophyta</taxon>
        <taxon>Bangiophyceae</taxon>
        <taxon>Galdieriales</taxon>
        <taxon>Galdieriaceae</taxon>
        <taxon>Galdieria</taxon>
    </lineage>
</organism>
<dbReference type="GO" id="GO:0009450">
    <property type="term" value="P:gamma-aminobutyric acid catabolic process"/>
    <property type="evidence" value="ECO:0007669"/>
    <property type="project" value="UniProtKB-UniRule"/>
</dbReference>
<dbReference type="NCBIfam" id="TIGR01780">
    <property type="entry name" value="SSADH"/>
    <property type="match status" value="1"/>
</dbReference>
<dbReference type="PANTHER" id="PTHR43353">
    <property type="entry name" value="SUCCINATE-SEMIALDEHYDE DEHYDROGENASE, MITOCHONDRIAL"/>
    <property type="match status" value="1"/>
</dbReference>
<evidence type="ECO:0000259" key="7">
    <source>
        <dbReference type="Pfam" id="PF00171"/>
    </source>
</evidence>
<sequence length="570" mass="61106">MKNRLALSLLLNTASELKTMNFYSQPIPAFSFLLISKCRVYFLGQQAIRKKLFSVDVRNFVSTMSASSNGVANGAGGTCKIDLKDPELLKTSCFIGGKFVPAAKEDGQGWFDVFNPATGELVAKVADGGRITTQQAIETAKSAFDSWKKLTALERSTILKKWFDLIIQNADDLGKIMTTEQGKPLPEAVGEVKYGASFVEFFAEEAKRLYGDIIPAGSQTRALVIPQPVGVCGLVTPWNFPCAMLTRKAAPALAAGCTVVCKPSEMTPLSALALCELAVRAGVPAGVLNVVTGFHAQPIGEELTTNPVVRKISFTGSTAVGKKLMMQSSSTVKKVSLELGGLAPFIIMEDANLDAAVSGLIACKFRNNGQTCICANRVYVQSSIYDKFAEKVVEKVKTLRVGNGMEAGVNLGPLINEKAVEKVDRHVKDAVSKGAKVLVGGSPHSLGGLFYQPTVMTHMIDSMVMSCEETFGPVIGLFKFDSEEEVLKRANNTNYGLASYLYTSNLARAWRMAESLESGMVGLNEPMISTATVPFGGVKESGIGREGSKYGIAEYVNLKYVLMGGIVPSS</sequence>
<dbReference type="InterPro" id="IPR016161">
    <property type="entry name" value="Ald_DH/histidinol_DH"/>
</dbReference>
<dbReference type="InterPro" id="IPR010102">
    <property type="entry name" value="Succ_semiAld_DH"/>
</dbReference>
<dbReference type="InterPro" id="IPR029510">
    <property type="entry name" value="Ald_DH_CS_GLU"/>
</dbReference>
<dbReference type="GO" id="GO:0004777">
    <property type="term" value="F:succinate-semialdehyde dehydrogenase (NAD+) activity"/>
    <property type="evidence" value="ECO:0007669"/>
    <property type="project" value="UniProtKB-UniRule"/>
</dbReference>
<dbReference type="InterPro" id="IPR016160">
    <property type="entry name" value="Ald_DH_CS_CYS"/>
</dbReference>
<dbReference type="SUPFAM" id="SSF53720">
    <property type="entry name" value="ALDH-like"/>
    <property type="match status" value="1"/>
</dbReference>
<evidence type="ECO:0000313" key="9">
    <source>
        <dbReference type="Proteomes" id="UP000030680"/>
    </source>
</evidence>
<dbReference type="RefSeq" id="XP_005704277.1">
    <property type="nucleotide sequence ID" value="XM_005704220.1"/>
</dbReference>
<dbReference type="InterPro" id="IPR016163">
    <property type="entry name" value="Ald_DH_C"/>
</dbReference>
<dbReference type="AlphaFoldDB" id="M2XCS7"/>
<evidence type="ECO:0000256" key="3">
    <source>
        <dbReference type="ARBA" id="ARBA00023002"/>
    </source>
</evidence>
<keyword evidence="9" id="KW-1185">Reference proteome</keyword>
<name>M2XCS7_GALSU</name>
<evidence type="ECO:0000313" key="8">
    <source>
        <dbReference type="EMBL" id="EME27757.1"/>
    </source>
</evidence>
<dbReference type="EMBL" id="KB454528">
    <property type="protein sequence ID" value="EME27757.1"/>
    <property type="molecule type" value="Genomic_DNA"/>
</dbReference>
<dbReference type="CDD" id="cd07103">
    <property type="entry name" value="ALDH_F5_SSADH_GabD"/>
    <property type="match status" value="1"/>
</dbReference>
<protein>
    <recommendedName>
        <fullName evidence="6">Succinate-semialdehyde dehydrogenase</fullName>
        <ecNumber evidence="6">1.2.1.24</ecNumber>
    </recommendedName>
</protein>
<dbReference type="Proteomes" id="UP000030680">
    <property type="component" value="Unassembled WGS sequence"/>
</dbReference>
<keyword evidence="6" id="KW-0496">Mitochondrion</keyword>
<dbReference type="KEGG" id="gsl:Gasu_47430"/>
<comment type="subunit">
    <text evidence="6">Homotetramer.</text>
</comment>
<dbReference type="FunFam" id="3.40.605.10:FF:000005">
    <property type="entry name" value="Succinate-semialdehyde dehydrogenase I"/>
    <property type="match status" value="1"/>
</dbReference>
<evidence type="ECO:0000256" key="1">
    <source>
        <dbReference type="ARBA" id="ARBA00005176"/>
    </source>
</evidence>
<accession>M2XCS7</accession>
<comment type="catalytic activity">
    <reaction evidence="6">
        <text>succinate semialdehyde + NAD(+) + H2O = succinate + NADH + 2 H(+)</text>
        <dbReference type="Rhea" id="RHEA:13217"/>
        <dbReference type="ChEBI" id="CHEBI:15377"/>
        <dbReference type="ChEBI" id="CHEBI:15378"/>
        <dbReference type="ChEBI" id="CHEBI:30031"/>
        <dbReference type="ChEBI" id="CHEBI:57540"/>
        <dbReference type="ChEBI" id="CHEBI:57706"/>
        <dbReference type="ChEBI" id="CHEBI:57945"/>
        <dbReference type="EC" id="1.2.1.24"/>
    </reaction>
</comment>
<dbReference type="InterPro" id="IPR016162">
    <property type="entry name" value="Ald_DH_N"/>
</dbReference>
<dbReference type="UniPathway" id="UPA00733"/>
<dbReference type="GeneID" id="17086641"/>
<comment type="pathway">
    <text evidence="1 6">Amino-acid degradation; 4-aminobutanoate degradation.</text>
</comment>
<reference evidence="9" key="1">
    <citation type="journal article" date="2013" name="Science">
        <title>Gene transfer from bacteria and archaea facilitated evolution of an extremophilic eukaryote.</title>
        <authorList>
            <person name="Schonknecht G."/>
            <person name="Chen W.H."/>
            <person name="Ternes C.M."/>
            <person name="Barbier G.G."/>
            <person name="Shrestha R.P."/>
            <person name="Stanke M."/>
            <person name="Brautigam A."/>
            <person name="Baker B.J."/>
            <person name="Banfield J.F."/>
            <person name="Garavito R.M."/>
            <person name="Carr K."/>
            <person name="Wilkerson C."/>
            <person name="Rensing S.A."/>
            <person name="Gagneul D."/>
            <person name="Dickenson N.E."/>
            <person name="Oesterhelt C."/>
            <person name="Lercher M.J."/>
            <person name="Weber A.P."/>
        </authorList>
    </citation>
    <scope>NUCLEOTIDE SEQUENCE [LARGE SCALE GENOMIC DNA]</scope>
    <source>
        <strain evidence="9">074W</strain>
    </source>
</reference>
<keyword evidence="3 5" id="KW-0560">Oxidoreductase</keyword>
<dbReference type="EC" id="1.2.1.24" evidence="6"/>
<dbReference type="InterPro" id="IPR015590">
    <property type="entry name" value="Aldehyde_DH_dom"/>
</dbReference>
<dbReference type="InterPro" id="IPR050740">
    <property type="entry name" value="Aldehyde_DH_Superfamily"/>
</dbReference>
<feature type="active site" evidence="4">
    <location>
        <position position="338"/>
    </location>
</feature>
<dbReference type="PROSITE" id="PS00687">
    <property type="entry name" value="ALDEHYDE_DEHYDR_GLU"/>
    <property type="match status" value="1"/>
</dbReference>
<evidence type="ECO:0000256" key="4">
    <source>
        <dbReference type="PROSITE-ProRule" id="PRU10007"/>
    </source>
</evidence>
<dbReference type="Gene3D" id="3.40.309.10">
    <property type="entry name" value="Aldehyde Dehydrogenase, Chain A, domain 2"/>
    <property type="match status" value="1"/>
</dbReference>
<dbReference type="OMA" id="IGELFCK"/>
<evidence type="ECO:0000256" key="2">
    <source>
        <dbReference type="ARBA" id="ARBA00009986"/>
    </source>
</evidence>
<dbReference type="PANTHER" id="PTHR43353:SF5">
    <property type="entry name" value="SUCCINATE-SEMIALDEHYDE DEHYDROGENASE, MITOCHONDRIAL"/>
    <property type="match status" value="1"/>
</dbReference>
<evidence type="ECO:0000256" key="5">
    <source>
        <dbReference type="RuleBase" id="RU003345"/>
    </source>
</evidence>
<comment type="similarity">
    <text evidence="2 5">Belongs to the aldehyde dehydrogenase family.</text>
</comment>
<dbReference type="Pfam" id="PF00171">
    <property type="entry name" value="Aldedh"/>
    <property type="match status" value="1"/>
</dbReference>
<dbReference type="OrthoDB" id="310895at2759"/>
<dbReference type="STRING" id="130081.M2XCS7"/>
<dbReference type="Gramene" id="EME27757">
    <property type="protein sequence ID" value="EME27757"/>
    <property type="gene ID" value="Gasu_47430"/>
</dbReference>
<proteinExistence type="inferred from homology"/>
<dbReference type="GO" id="GO:0005739">
    <property type="term" value="C:mitochondrion"/>
    <property type="evidence" value="ECO:0007669"/>
    <property type="project" value="UniProtKB-SubCell"/>
</dbReference>
<dbReference type="PROSITE" id="PS00070">
    <property type="entry name" value="ALDEHYDE_DEHYDR_CYS"/>
    <property type="match status" value="1"/>
</dbReference>
<evidence type="ECO:0000256" key="6">
    <source>
        <dbReference type="RuleBase" id="RU365091"/>
    </source>
</evidence>
<dbReference type="eggNOG" id="KOG2451">
    <property type="taxonomic scope" value="Eukaryota"/>
</dbReference>
<dbReference type="FunFam" id="3.40.309.10:FF:000004">
    <property type="entry name" value="Succinate-semialdehyde dehydrogenase I"/>
    <property type="match status" value="1"/>
</dbReference>
<dbReference type="Gene3D" id="3.40.605.10">
    <property type="entry name" value="Aldehyde Dehydrogenase, Chain A, domain 1"/>
    <property type="match status" value="1"/>
</dbReference>